<dbReference type="Gene3D" id="1.25.40.20">
    <property type="entry name" value="Ankyrin repeat-containing domain"/>
    <property type="match status" value="3"/>
</dbReference>
<dbReference type="PRINTS" id="PR01415">
    <property type="entry name" value="ANKYRIN"/>
</dbReference>
<dbReference type="Pfam" id="PF13857">
    <property type="entry name" value="Ank_5"/>
    <property type="match status" value="1"/>
</dbReference>
<evidence type="ECO:0000313" key="6">
    <source>
        <dbReference type="Proteomes" id="UP000637906"/>
    </source>
</evidence>
<evidence type="ECO:0000256" key="2">
    <source>
        <dbReference type="ARBA" id="ARBA00023043"/>
    </source>
</evidence>
<evidence type="ECO:0000256" key="1">
    <source>
        <dbReference type="ARBA" id="ARBA00022737"/>
    </source>
</evidence>
<gene>
    <name evidence="5" type="ORF">sL5_00410</name>
</gene>
<dbReference type="Pfam" id="PF12796">
    <property type="entry name" value="Ank_2"/>
    <property type="match status" value="1"/>
</dbReference>
<dbReference type="PROSITE" id="PS50088">
    <property type="entry name" value="ANK_REPEAT"/>
    <property type="match status" value="2"/>
</dbReference>
<dbReference type="PROSITE" id="PS50297">
    <property type="entry name" value="ANK_REP_REGION"/>
    <property type="match status" value="2"/>
</dbReference>
<protein>
    <recommendedName>
        <fullName evidence="7">Ankyrin repeat domain-containing protein</fullName>
    </recommendedName>
</protein>
<keyword evidence="4" id="KW-0472">Membrane</keyword>
<dbReference type="InterPro" id="IPR050889">
    <property type="entry name" value="Dendritic_Spine_Reg/Scaffold"/>
</dbReference>
<evidence type="ECO:0008006" key="7">
    <source>
        <dbReference type="Google" id="ProtNLM"/>
    </source>
</evidence>
<keyword evidence="4" id="KW-1133">Transmembrane helix</keyword>
<dbReference type="PANTHER" id="PTHR24166">
    <property type="entry name" value="ROLLING PEBBLES, ISOFORM B"/>
    <property type="match status" value="1"/>
</dbReference>
<evidence type="ECO:0000256" key="4">
    <source>
        <dbReference type="SAM" id="Phobius"/>
    </source>
</evidence>
<name>A0A8J3HRN4_9RICK</name>
<dbReference type="InterPro" id="IPR036770">
    <property type="entry name" value="Ankyrin_rpt-contain_sf"/>
</dbReference>
<dbReference type="SMART" id="SM00248">
    <property type="entry name" value="ANK"/>
    <property type="match status" value="7"/>
</dbReference>
<dbReference type="SUPFAM" id="SSF48403">
    <property type="entry name" value="Ankyrin repeat"/>
    <property type="match status" value="1"/>
</dbReference>
<proteinExistence type="predicted"/>
<keyword evidence="1" id="KW-0677">Repeat</keyword>
<feature type="transmembrane region" description="Helical" evidence="4">
    <location>
        <begin position="448"/>
        <end position="471"/>
    </location>
</feature>
<evidence type="ECO:0000256" key="3">
    <source>
        <dbReference type="PROSITE-ProRule" id="PRU00023"/>
    </source>
</evidence>
<keyword evidence="6" id="KW-1185">Reference proteome</keyword>
<dbReference type="Proteomes" id="UP000637906">
    <property type="component" value="Unassembled WGS sequence"/>
</dbReference>
<dbReference type="PANTHER" id="PTHR24166:SF48">
    <property type="entry name" value="PROTEIN VAPYRIN"/>
    <property type="match status" value="1"/>
</dbReference>
<feature type="repeat" description="ANK" evidence="3">
    <location>
        <begin position="126"/>
        <end position="159"/>
    </location>
</feature>
<sequence>MPTPRKTEEVDQSQIACKLDDELETSSESSDSGIDSPKINYVQKSDDCDGTLPNDTHNLHSRIERIFQILDVTQDCNNVNKLSYILALFSCSIKRNPNINYDGLIYKEAFAFFIKEGINVNSQNKNGVTLLHLAIEIGDIEAARYLLTKKGINPFIQNNNGKTPFDYAKGKTEILQMMIEAEYKHGSSKNKFFHFAVKYNQIDVVKYLVEDQGYEVDLADCQHSTPLHVAAMEGHVDIVRYLIARGANVNHVSRLGNTALVLAVSCINNNEKDHLKIIKLLVRNRADVNFISKDAGVLFQQSALHFAVQYFIQNSNKDSLNIVSYLLSLPKLNVNICDDRNETALHYVVKSKLDVNSQLKILGTLLTRKDIDLLVADNTGKSPLDYAQKPILDVLHRYIEIKNNYKIANNSNSASYCLATLTIATSFVLIVGSGILLNDVIAMQDDYARYMCVGFIMMAAIGILSSVNILTRNYIEKKGIKEDFEYQIEKLIKNSDNIGNALAQPKIENIPDMNFIAYPTII</sequence>
<accession>A0A8J3HRN4</accession>
<evidence type="ECO:0000313" key="5">
    <source>
        <dbReference type="EMBL" id="GHM59048.1"/>
    </source>
</evidence>
<keyword evidence="4" id="KW-0812">Transmembrane</keyword>
<reference evidence="5 6" key="1">
    <citation type="journal article" date="2021" name="Microb. Ecol.">
        <title>Candidatus Mesenet longicola: Novel Endosymbionts of Brontispa longissima that Induce Cytoplasmic Incompatibility.</title>
        <authorList>
            <person name="Takano S."/>
            <person name="Gotoh Y."/>
            <person name="Hayashi T."/>
        </authorList>
    </citation>
    <scope>NUCLEOTIDE SEQUENCE [LARGE SCALE GENOMIC DNA]</scope>
    <source>
        <strain evidence="5">L5</strain>
    </source>
</reference>
<keyword evidence="2 3" id="KW-0040">ANK repeat</keyword>
<dbReference type="InterPro" id="IPR002110">
    <property type="entry name" value="Ankyrin_rpt"/>
</dbReference>
<comment type="caution">
    <text evidence="5">The sequence shown here is derived from an EMBL/GenBank/DDBJ whole genome shotgun (WGS) entry which is preliminary data.</text>
</comment>
<feature type="transmembrane region" description="Helical" evidence="4">
    <location>
        <begin position="416"/>
        <end position="436"/>
    </location>
</feature>
<organism evidence="5 6">
    <name type="scientific">Candidatus Mesenet longicola</name>
    <dbReference type="NCBI Taxonomy" id="1892558"/>
    <lineage>
        <taxon>Bacteria</taxon>
        <taxon>Pseudomonadati</taxon>
        <taxon>Pseudomonadota</taxon>
        <taxon>Alphaproteobacteria</taxon>
        <taxon>Rickettsiales</taxon>
        <taxon>Anaplasmataceae</taxon>
        <taxon>Candidatus Mesenet</taxon>
    </lineage>
</organism>
<dbReference type="AlphaFoldDB" id="A0A8J3HRN4"/>
<feature type="repeat" description="ANK" evidence="3">
    <location>
        <begin position="222"/>
        <end position="254"/>
    </location>
</feature>
<dbReference type="EMBL" id="BNGU01000001">
    <property type="protein sequence ID" value="GHM59048.1"/>
    <property type="molecule type" value="Genomic_DNA"/>
</dbReference>